<evidence type="ECO:0000256" key="2">
    <source>
        <dbReference type="ARBA" id="ARBA00022801"/>
    </source>
</evidence>
<dbReference type="SUPFAM" id="SSF75005">
    <property type="entry name" value="Arabinanase/levansucrase/invertase"/>
    <property type="match status" value="1"/>
</dbReference>
<comment type="similarity">
    <text evidence="1 5">Belongs to the glycosyl hydrolase 43 family.</text>
</comment>
<keyword evidence="2 5" id="KW-0378">Hydrolase</keyword>
<dbReference type="PANTHER" id="PTHR42812">
    <property type="entry name" value="BETA-XYLOSIDASE"/>
    <property type="match status" value="1"/>
</dbReference>
<dbReference type="InterPro" id="IPR006710">
    <property type="entry name" value="Glyco_hydro_43"/>
</dbReference>
<feature type="region of interest" description="Disordered" evidence="6">
    <location>
        <begin position="368"/>
        <end position="388"/>
    </location>
</feature>
<evidence type="ECO:0000256" key="7">
    <source>
        <dbReference type="SAM" id="SignalP"/>
    </source>
</evidence>
<dbReference type="Proteomes" id="UP000800200">
    <property type="component" value="Unassembled WGS sequence"/>
</dbReference>
<feature type="site" description="Important for catalytic activity, responsible for pKa modulation of the active site Glu and correct orientation of both the proton donor and substrate" evidence="4">
    <location>
        <position position="155"/>
    </location>
</feature>
<organism evidence="9 10">
    <name type="scientific">Zopfia rhizophila CBS 207.26</name>
    <dbReference type="NCBI Taxonomy" id="1314779"/>
    <lineage>
        <taxon>Eukaryota</taxon>
        <taxon>Fungi</taxon>
        <taxon>Dikarya</taxon>
        <taxon>Ascomycota</taxon>
        <taxon>Pezizomycotina</taxon>
        <taxon>Dothideomycetes</taxon>
        <taxon>Dothideomycetes incertae sedis</taxon>
        <taxon>Zopfiaceae</taxon>
        <taxon>Zopfia</taxon>
    </lineage>
</organism>
<keyword evidence="10" id="KW-1185">Reference proteome</keyword>
<dbReference type="AlphaFoldDB" id="A0A6A6DW09"/>
<dbReference type="GO" id="GO:0004553">
    <property type="term" value="F:hydrolase activity, hydrolyzing O-glycosyl compounds"/>
    <property type="evidence" value="ECO:0007669"/>
    <property type="project" value="InterPro"/>
</dbReference>
<sequence length="577" mass="63664">MYSVIVWTLLLIVEVAFATPSKANSTFFNPILPGWHSDPSCVFVPEEDHTFFCLTSTFLVTPGIPIYASKDLVNWKLASHAFNRRSQFPRMNESSDQNDGIFAVTLRYHEGVFYAITVYSYRTGEGIFGLIFNTTDPYSNDAWSEPVAYDASGIDPDLFWHNNGKVYMASSGTILQTIDLSTGVVSAPVSIWNGTGGAYPEGPHIYHKDDYYYLMIGEGGTETNHSETIARSRNIDGPYESYEGNPILTARRTTNYFQTVGHADLFQDGNENWWAVALSTRSGPEWANYPMGRETVLTPVTWKEGEWPVVDSVHGEQRGWPLPKPNKKIGGSGPFLGDPDVVDFEPGSKLPAHFVTWRWPQDGTFAVSPPGHPNSLRLKPSKTVTPTDEDPLAGANGLSLLMRVQTDTLFTYTVDLSFNPKVLDEEAGVTIFLTQRQHLDLGVVMLPSSNNSLKLEPKLRFRTTGAGTTVGSLPQPVVKSIPEPWLKHPITLQIQAKNDTHYTFSVASIRDRGTTHVIGVAPATIVSGGTGPFTGSLVGVYATSNNGSGTTESYISRWRYTGDGQKIDYNRIVESKK</sequence>
<dbReference type="Pfam" id="PF17851">
    <property type="entry name" value="GH43_C2"/>
    <property type="match status" value="1"/>
</dbReference>
<evidence type="ECO:0000256" key="6">
    <source>
        <dbReference type="SAM" id="MobiDB-lite"/>
    </source>
</evidence>
<gene>
    <name evidence="9" type="ORF">K469DRAFT_740057</name>
</gene>
<feature type="domain" description="Beta-xylosidase C-terminal Concanavalin A-like" evidence="8">
    <location>
        <begin position="343"/>
        <end position="552"/>
    </location>
</feature>
<evidence type="ECO:0000256" key="4">
    <source>
        <dbReference type="PIRSR" id="PIRSR606710-2"/>
    </source>
</evidence>
<evidence type="ECO:0000256" key="3">
    <source>
        <dbReference type="ARBA" id="ARBA00023295"/>
    </source>
</evidence>
<protein>
    <submittedName>
        <fullName evidence="9">Glycoside hydrolase family 43 protein</fullName>
    </submittedName>
</protein>
<keyword evidence="7" id="KW-0732">Signal</keyword>
<dbReference type="InterPro" id="IPR013320">
    <property type="entry name" value="ConA-like_dom_sf"/>
</dbReference>
<dbReference type="InterPro" id="IPR051795">
    <property type="entry name" value="Glycosyl_Hydrlase_43"/>
</dbReference>
<evidence type="ECO:0000313" key="9">
    <source>
        <dbReference type="EMBL" id="KAF2182965.1"/>
    </source>
</evidence>
<dbReference type="Gene3D" id="2.60.120.200">
    <property type="match status" value="1"/>
</dbReference>
<dbReference type="InterPro" id="IPR041542">
    <property type="entry name" value="GH43_C2"/>
</dbReference>
<evidence type="ECO:0000256" key="5">
    <source>
        <dbReference type="RuleBase" id="RU361187"/>
    </source>
</evidence>
<name>A0A6A6DW09_9PEZI</name>
<dbReference type="OrthoDB" id="408373at2759"/>
<dbReference type="EMBL" id="ML994645">
    <property type="protein sequence ID" value="KAF2182965.1"/>
    <property type="molecule type" value="Genomic_DNA"/>
</dbReference>
<evidence type="ECO:0000256" key="1">
    <source>
        <dbReference type="ARBA" id="ARBA00009865"/>
    </source>
</evidence>
<keyword evidence="3 5" id="KW-0326">Glycosidase</keyword>
<dbReference type="GO" id="GO:0005975">
    <property type="term" value="P:carbohydrate metabolic process"/>
    <property type="evidence" value="ECO:0007669"/>
    <property type="project" value="InterPro"/>
</dbReference>
<evidence type="ECO:0000313" key="10">
    <source>
        <dbReference type="Proteomes" id="UP000800200"/>
    </source>
</evidence>
<accession>A0A6A6DW09</accession>
<dbReference type="CDD" id="cd18833">
    <property type="entry name" value="GH43_PcXyl-like"/>
    <property type="match status" value="1"/>
</dbReference>
<dbReference type="SUPFAM" id="SSF49899">
    <property type="entry name" value="Concanavalin A-like lectins/glucanases"/>
    <property type="match status" value="1"/>
</dbReference>
<reference evidence="9" key="1">
    <citation type="journal article" date="2020" name="Stud. Mycol.">
        <title>101 Dothideomycetes genomes: a test case for predicting lifestyles and emergence of pathogens.</title>
        <authorList>
            <person name="Haridas S."/>
            <person name="Albert R."/>
            <person name="Binder M."/>
            <person name="Bloem J."/>
            <person name="Labutti K."/>
            <person name="Salamov A."/>
            <person name="Andreopoulos B."/>
            <person name="Baker S."/>
            <person name="Barry K."/>
            <person name="Bills G."/>
            <person name="Bluhm B."/>
            <person name="Cannon C."/>
            <person name="Castanera R."/>
            <person name="Culley D."/>
            <person name="Daum C."/>
            <person name="Ezra D."/>
            <person name="Gonzalez J."/>
            <person name="Henrissat B."/>
            <person name="Kuo A."/>
            <person name="Liang C."/>
            <person name="Lipzen A."/>
            <person name="Lutzoni F."/>
            <person name="Magnuson J."/>
            <person name="Mondo S."/>
            <person name="Nolan M."/>
            <person name="Ohm R."/>
            <person name="Pangilinan J."/>
            <person name="Park H.-J."/>
            <person name="Ramirez L."/>
            <person name="Alfaro M."/>
            <person name="Sun H."/>
            <person name="Tritt A."/>
            <person name="Yoshinaga Y."/>
            <person name="Zwiers L.-H."/>
            <person name="Turgeon B."/>
            <person name="Goodwin S."/>
            <person name="Spatafora J."/>
            <person name="Crous P."/>
            <person name="Grigoriev I."/>
        </authorList>
    </citation>
    <scope>NUCLEOTIDE SEQUENCE</scope>
    <source>
        <strain evidence="9">CBS 207.26</strain>
    </source>
</reference>
<dbReference type="InterPro" id="IPR023296">
    <property type="entry name" value="Glyco_hydro_beta-prop_sf"/>
</dbReference>
<dbReference type="Gene3D" id="2.115.10.20">
    <property type="entry name" value="Glycosyl hydrolase domain, family 43"/>
    <property type="match status" value="1"/>
</dbReference>
<feature type="signal peptide" evidence="7">
    <location>
        <begin position="1"/>
        <end position="18"/>
    </location>
</feature>
<feature type="chain" id="PRO_5025549078" evidence="7">
    <location>
        <begin position="19"/>
        <end position="577"/>
    </location>
</feature>
<dbReference type="PANTHER" id="PTHR42812:SF17">
    <property type="entry name" value="BETA-XYLOSIDASE C-TERMINAL CONCANAVALIN A-LIKE DOMAIN-CONTAINING PROTEIN-RELATED"/>
    <property type="match status" value="1"/>
</dbReference>
<proteinExistence type="inferred from homology"/>
<dbReference type="Pfam" id="PF04616">
    <property type="entry name" value="Glyco_hydro_43"/>
    <property type="match status" value="1"/>
</dbReference>
<evidence type="ECO:0000259" key="8">
    <source>
        <dbReference type="Pfam" id="PF17851"/>
    </source>
</evidence>